<dbReference type="AlphaFoldDB" id="A0A4E0Q4U0"/>
<accession>A0A4E0Q4U0</accession>
<dbReference type="Proteomes" id="UP000297295">
    <property type="component" value="Unassembled WGS sequence"/>
</dbReference>
<dbReference type="RefSeq" id="WP_135389728.1">
    <property type="nucleotide sequence ID" value="NZ_PGGK01000007.1"/>
</dbReference>
<name>A0A4E0Q4U0_9EURY</name>
<evidence type="ECO:0000313" key="2">
    <source>
        <dbReference type="EMBL" id="TGC08901.1"/>
    </source>
</evidence>
<proteinExistence type="predicted"/>
<organism evidence="2 3">
    <name type="scientific">Methanolobus halotolerans</name>
    <dbReference type="NCBI Taxonomy" id="2052935"/>
    <lineage>
        <taxon>Archaea</taxon>
        <taxon>Methanobacteriati</taxon>
        <taxon>Methanobacteriota</taxon>
        <taxon>Stenosarchaea group</taxon>
        <taxon>Methanomicrobia</taxon>
        <taxon>Methanosarcinales</taxon>
        <taxon>Methanosarcinaceae</taxon>
        <taxon>Methanolobus</taxon>
    </lineage>
</organism>
<reference evidence="2 3" key="1">
    <citation type="submission" date="2017-11" db="EMBL/GenBank/DDBJ databases">
        <title>Isolation and Characterization of Methanogenic Archaea from Saline Meromictic Lake at Siberia.</title>
        <authorList>
            <person name="Shen Y."/>
            <person name="Huang H.-H."/>
            <person name="Lai M.-C."/>
            <person name="Chen S.-C."/>
        </authorList>
    </citation>
    <scope>NUCLEOTIDE SEQUENCE [LARGE SCALE GENOMIC DNA]</scope>
    <source>
        <strain evidence="2 3">SY-01</strain>
    </source>
</reference>
<keyword evidence="3" id="KW-1185">Reference proteome</keyword>
<protein>
    <submittedName>
        <fullName evidence="2">Uncharacterized protein</fullName>
    </submittedName>
</protein>
<evidence type="ECO:0000313" key="3">
    <source>
        <dbReference type="Proteomes" id="UP000297295"/>
    </source>
</evidence>
<evidence type="ECO:0000256" key="1">
    <source>
        <dbReference type="SAM" id="MobiDB-lite"/>
    </source>
</evidence>
<sequence>MKNNRLANYFSASKDGSEIVSKRKDSGKVPDLTAGSQNKSSRVYERARDLYNWAQHYHRINVRPKNHFSSFRIEHLTDNDSMLITGKLADGSWDIQQWLINKGDIRFEDGKIVADDPRIQHVVSQMHNGLRSVPRTRGQE</sequence>
<feature type="region of interest" description="Disordered" evidence="1">
    <location>
        <begin position="15"/>
        <end position="39"/>
    </location>
</feature>
<feature type="compositionally biased region" description="Basic and acidic residues" evidence="1">
    <location>
        <begin position="15"/>
        <end position="28"/>
    </location>
</feature>
<gene>
    <name evidence="2" type="ORF">CUN85_07650</name>
</gene>
<dbReference type="EMBL" id="PGGK01000007">
    <property type="protein sequence ID" value="TGC08901.1"/>
    <property type="molecule type" value="Genomic_DNA"/>
</dbReference>
<comment type="caution">
    <text evidence="2">The sequence shown here is derived from an EMBL/GenBank/DDBJ whole genome shotgun (WGS) entry which is preliminary data.</text>
</comment>